<name>M8BPA2_AEGTA</name>
<organism evidence="1">
    <name type="scientific">Aegilops tauschii</name>
    <name type="common">Tausch's goatgrass</name>
    <name type="synonym">Aegilops squarrosa</name>
    <dbReference type="NCBI Taxonomy" id="37682"/>
    <lineage>
        <taxon>Eukaryota</taxon>
        <taxon>Viridiplantae</taxon>
        <taxon>Streptophyta</taxon>
        <taxon>Embryophyta</taxon>
        <taxon>Tracheophyta</taxon>
        <taxon>Spermatophyta</taxon>
        <taxon>Magnoliopsida</taxon>
        <taxon>Liliopsida</taxon>
        <taxon>Poales</taxon>
        <taxon>Poaceae</taxon>
        <taxon>BOP clade</taxon>
        <taxon>Pooideae</taxon>
        <taxon>Triticodae</taxon>
        <taxon>Triticeae</taxon>
        <taxon>Triticinae</taxon>
        <taxon>Aegilops</taxon>
    </lineage>
</organism>
<protein>
    <recommendedName>
        <fullName evidence="2">RING-type domain-containing protein</fullName>
    </recommendedName>
</protein>
<sequence>MGPGTVIGGAGVGSTVQGQDAGWDCHPCEAVGGEGLWHLEGRPWIQGTMEPAAKCMALANMIVDGDDTLNCGICYLPLKPPVFQCGVGHTISSRCHDKRVAARRCRVCHIRLTGGYRWNIALERLTEAIRVPTQIYDKDTSKFIASVVMIQGKKLPSSVCMGIYMTPKEKSGVFLGSMEPLDRKQIDHIASCLPNIIVPQVINIACLYTIDFAGNLSVRAPPSVGTSSAHATPELNMQTLSFVWQANVCSTWQGFFQYKKATDLSNKDQVSVFIYLEEREPPPPCIPSWRASSSWTDAAGGPPLPHRGWMGCVDEQVAVAAAVTRAAGKEASCRGSGPSCARTMELVATHGGVV</sequence>
<dbReference type="InterPro" id="IPR052088">
    <property type="entry name" value="E3_ubiquitin-ligase_SINA"/>
</dbReference>
<evidence type="ECO:0000313" key="1">
    <source>
        <dbReference type="EnsemblPlants" id="EMT08624"/>
    </source>
</evidence>
<dbReference type="PANTHER" id="PTHR10315">
    <property type="entry name" value="E3 UBIQUITIN PROTEIN LIGASE SIAH"/>
    <property type="match status" value="1"/>
</dbReference>
<reference evidence="1" key="1">
    <citation type="submission" date="2015-06" db="UniProtKB">
        <authorList>
            <consortium name="EnsemblPlants"/>
        </authorList>
    </citation>
    <scope>IDENTIFICATION</scope>
</reference>
<accession>M8BPA2</accession>
<evidence type="ECO:0008006" key="2">
    <source>
        <dbReference type="Google" id="ProtNLM"/>
    </source>
</evidence>
<dbReference type="AlphaFoldDB" id="M8BPA2"/>
<dbReference type="EnsemblPlants" id="EMT08624">
    <property type="protein sequence ID" value="EMT08624"/>
    <property type="gene ID" value="F775_24155"/>
</dbReference>
<proteinExistence type="predicted"/>
<dbReference type="GO" id="GO:0005737">
    <property type="term" value="C:cytoplasm"/>
    <property type="evidence" value="ECO:0007669"/>
    <property type="project" value="TreeGrafter"/>
</dbReference>
<dbReference type="PANTHER" id="PTHR10315:SF96">
    <property type="entry name" value="SIAH-TYPE DOMAIN-CONTAINING PROTEIN"/>
    <property type="match status" value="1"/>
</dbReference>
<dbReference type="GO" id="GO:0061630">
    <property type="term" value="F:ubiquitin protein ligase activity"/>
    <property type="evidence" value="ECO:0007669"/>
    <property type="project" value="TreeGrafter"/>
</dbReference>